<comment type="caution">
    <text evidence="3">The sequence shown here is derived from an EMBL/GenBank/DDBJ whole genome shotgun (WGS) entry which is preliminary data.</text>
</comment>
<evidence type="ECO:0000313" key="4">
    <source>
        <dbReference type="Proteomes" id="UP001267638"/>
    </source>
</evidence>
<feature type="chain" id="PRO_5047258133" evidence="2">
    <location>
        <begin position="24"/>
        <end position="108"/>
    </location>
</feature>
<dbReference type="Proteomes" id="UP001267638">
    <property type="component" value="Unassembled WGS sequence"/>
</dbReference>
<organism evidence="3 4">
    <name type="scientific">Sphingobium xenophagum</name>
    <dbReference type="NCBI Taxonomy" id="121428"/>
    <lineage>
        <taxon>Bacteria</taxon>
        <taxon>Pseudomonadati</taxon>
        <taxon>Pseudomonadota</taxon>
        <taxon>Alphaproteobacteria</taxon>
        <taxon>Sphingomonadales</taxon>
        <taxon>Sphingomonadaceae</taxon>
        <taxon>Sphingobium</taxon>
    </lineage>
</organism>
<feature type="compositionally biased region" description="Pro residues" evidence="1">
    <location>
        <begin position="99"/>
        <end position="108"/>
    </location>
</feature>
<feature type="compositionally biased region" description="Pro residues" evidence="1">
    <location>
        <begin position="48"/>
        <end position="61"/>
    </location>
</feature>
<evidence type="ECO:0000256" key="1">
    <source>
        <dbReference type="SAM" id="MobiDB-lite"/>
    </source>
</evidence>
<name>A0ABU1X3B4_SPHXE</name>
<dbReference type="EMBL" id="JAVDWV010000013">
    <property type="protein sequence ID" value="MDR7156065.1"/>
    <property type="molecule type" value="Genomic_DNA"/>
</dbReference>
<feature type="region of interest" description="Disordered" evidence="1">
    <location>
        <begin position="48"/>
        <end position="108"/>
    </location>
</feature>
<sequence>MLYRNFAIATLLGAPLLVMMVEAVVPKAPASPESVAMETADFVPQPVAPPVIAPQAPPVAPPANFGQPMPGAGQPTLVPGSGLPDAPAMTGTPAFSPLSAPPGSPNAE</sequence>
<proteinExistence type="predicted"/>
<reference evidence="3 4" key="1">
    <citation type="submission" date="2023-07" db="EMBL/GenBank/DDBJ databases">
        <title>Sorghum-associated microbial communities from plants grown in Nebraska, USA.</title>
        <authorList>
            <person name="Schachtman D."/>
        </authorList>
    </citation>
    <scope>NUCLEOTIDE SEQUENCE [LARGE SCALE GENOMIC DNA]</scope>
    <source>
        <strain evidence="3 4">4256</strain>
    </source>
</reference>
<protein>
    <submittedName>
        <fullName evidence="3">Uncharacterized protein</fullName>
    </submittedName>
</protein>
<evidence type="ECO:0000256" key="2">
    <source>
        <dbReference type="SAM" id="SignalP"/>
    </source>
</evidence>
<accession>A0ABU1X3B4</accession>
<gene>
    <name evidence="3" type="ORF">J2W40_002903</name>
</gene>
<dbReference type="RefSeq" id="WP_310225965.1">
    <property type="nucleotide sequence ID" value="NZ_JAVDWV010000013.1"/>
</dbReference>
<keyword evidence="4" id="KW-1185">Reference proteome</keyword>
<evidence type="ECO:0000313" key="3">
    <source>
        <dbReference type="EMBL" id="MDR7156065.1"/>
    </source>
</evidence>
<feature type="signal peptide" evidence="2">
    <location>
        <begin position="1"/>
        <end position="23"/>
    </location>
</feature>
<keyword evidence="2" id="KW-0732">Signal</keyword>